<comment type="caution">
    <text evidence="2">The sequence shown here is derived from an EMBL/GenBank/DDBJ whole genome shotgun (WGS) entry which is preliminary data.</text>
</comment>
<dbReference type="PANTHER" id="PTHR35535:SF1">
    <property type="entry name" value="HEAT SHOCK PROTEIN HSLJ"/>
    <property type="match status" value="1"/>
</dbReference>
<dbReference type="Pfam" id="PF03724">
    <property type="entry name" value="META"/>
    <property type="match status" value="1"/>
</dbReference>
<evidence type="ECO:0000313" key="2">
    <source>
        <dbReference type="EMBL" id="RRJ91215.1"/>
    </source>
</evidence>
<proteinExistence type="predicted"/>
<protein>
    <submittedName>
        <fullName evidence="2">META domain-containing protein</fullName>
    </submittedName>
</protein>
<keyword evidence="3" id="KW-1185">Reference proteome</keyword>
<accession>A0A3P3W7S5</accession>
<dbReference type="AlphaFoldDB" id="A0A3P3W7S5"/>
<dbReference type="InterPro" id="IPR053147">
    <property type="entry name" value="Hsp_HslJ-like"/>
</dbReference>
<sequence>MKNLKLLFTFLILTSTLISCKCFKGKSSETMINLENTSWQLIKTKDRNYVVNEEKPDGISISFADANFSSSDGCNALGGEYKTEGNTIEFGPTRATMRYCDEEYMRKFGYYVPFHSVEKFEIKNNKLYLYESDGKTLLAEYSKK</sequence>
<reference evidence="2 3" key="1">
    <citation type="submission" date="2018-11" db="EMBL/GenBank/DDBJ databases">
        <title>Flavobacterium sp. nov., YIM 102701-2 draft genome.</title>
        <authorList>
            <person name="Li G."/>
            <person name="Jiang Y."/>
        </authorList>
    </citation>
    <scope>NUCLEOTIDE SEQUENCE [LARGE SCALE GENOMIC DNA]</scope>
    <source>
        <strain evidence="2 3">YIM 102701-2</strain>
    </source>
</reference>
<evidence type="ECO:0000259" key="1">
    <source>
        <dbReference type="Pfam" id="PF03724"/>
    </source>
</evidence>
<evidence type="ECO:0000313" key="3">
    <source>
        <dbReference type="Proteomes" id="UP000275719"/>
    </source>
</evidence>
<dbReference type="PANTHER" id="PTHR35535">
    <property type="entry name" value="HEAT SHOCK PROTEIN HSLJ"/>
    <property type="match status" value="1"/>
</dbReference>
<dbReference type="InterPro" id="IPR038670">
    <property type="entry name" value="HslJ-like_sf"/>
</dbReference>
<dbReference type="InterPro" id="IPR005184">
    <property type="entry name" value="DUF306_Meta_HslJ"/>
</dbReference>
<dbReference type="EMBL" id="RQVQ01000012">
    <property type="protein sequence ID" value="RRJ91215.1"/>
    <property type="molecule type" value="Genomic_DNA"/>
</dbReference>
<dbReference type="PROSITE" id="PS51257">
    <property type="entry name" value="PROKAR_LIPOPROTEIN"/>
    <property type="match status" value="1"/>
</dbReference>
<organism evidence="2 3">
    <name type="scientific">Paenimyroides tangerinum</name>
    <dbReference type="NCBI Taxonomy" id="2488728"/>
    <lineage>
        <taxon>Bacteria</taxon>
        <taxon>Pseudomonadati</taxon>
        <taxon>Bacteroidota</taxon>
        <taxon>Flavobacteriia</taxon>
        <taxon>Flavobacteriales</taxon>
        <taxon>Flavobacteriaceae</taxon>
        <taxon>Paenimyroides</taxon>
    </lineage>
</organism>
<name>A0A3P3W7S5_9FLAO</name>
<dbReference type="Gene3D" id="2.40.128.270">
    <property type="match status" value="1"/>
</dbReference>
<dbReference type="Proteomes" id="UP000275719">
    <property type="component" value="Unassembled WGS sequence"/>
</dbReference>
<gene>
    <name evidence="2" type="ORF">EG240_06845</name>
</gene>
<feature type="domain" description="DUF306" evidence="1">
    <location>
        <begin position="33"/>
        <end position="138"/>
    </location>
</feature>